<dbReference type="InterPro" id="IPR036286">
    <property type="entry name" value="LexA/Signal_pep-like_sf"/>
</dbReference>
<keyword evidence="2" id="KW-0238">DNA-binding</keyword>
<dbReference type="SMART" id="SM00530">
    <property type="entry name" value="HTH_XRE"/>
    <property type="match status" value="1"/>
</dbReference>
<reference evidence="5 6" key="1">
    <citation type="submission" date="2018-08" db="EMBL/GenBank/DDBJ databases">
        <title>A genome reference for cultivated species of the human gut microbiota.</title>
        <authorList>
            <person name="Zou Y."/>
            <person name="Xue W."/>
            <person name="Luo G."/>
        </authorList>
    </citation>
    <scope>NUCLEOTIDE SEQUENCE [LARGE SCALE GENOMIC DNA]</scope>
    <source>
        <strain evidence="5 6">AF19-21</strain>
    </source>
</reference>
<feature type="domain" description="HTH cro/C1-type" evidence="4">
    <location>
        <begin position="12"/>
        <end position="67"/>
    </location>
</feature>
<dbReference type="AlphaFoldDB" id="A0A3E2WBI2"/>
<dbReference type="Pfam" id="PF01381">
    <property type="entry name" value="HTH_3"/>
    <property type="match status" value="1"/>
</dbReference>
<name>A0A3E2WBI2_9FIRM</name>
<evidence type="ECO:0000256" key="1">
    <source>
        <dbReference type="ARBA" id="ARBA00023015"/>
    </source>
</evidence>
<evidence type="ECO:0000259" key="4">
    <source>
        <dbReference type="PROSITE" id="PS50943"/>
    </source>
</evidence>
<proteinExistence type="predicted"/>
<evidence type="ECO:0000313" key="6">
    <source>
        <dbReference type="Proteomes" id="UP000261111"/>
    </source>
</evidence>
<dbReference type="InterPro" id="IPR015927">
    <property type="entry name" value="Peptidase_S24_S26A/B/C"/>
</dbReference>
<dbReference type="PANTHER" id="PTHR40661">
    <property type="match status" value="1"/>
</dbReference>
<dbReference type="Proteomes" id="UP000261111">
    <property type="component" value="Unassembled WGS sequence"/>
</dbReference>
<protein>
    <submittedName>
        <fullName evidence="5">LexA family transcriptional regulator</fullName>
    </submittedName>
</protein>
<evidence type="ECO:0000313" key="5">
    <source>
        <dbReference type="EMBL" id="RGC22799.1"/>
    </source>
</evidence>
<sequence>MIIKVSTLGERIRFAREQKGILQNELAKLIGIKSSAVISNWEKDINKPDAEKIVRLCDVLDVSVSFLLDYYGKTSFEFNSLEKKHIEKYRALDTFGRETVDIALDRETSRVQQISNALASRPAALRIYTFMHKIACAGNGFYFEDIPTDTLEAPYMEGADFIIGVSGDSMEPTYSDGDLVYVQQCQIINIGDIGIFSYNNECFIKEAGENGLISHNKRYPLIPGDETIRCIGLVLGKVFEEAPDNIDNTFELHSVHREFEKALQAENKKSTGKTG</sequence>
<dbReference type="CDD" id="cd06529">
    <property type="entry name" value="S24_LexA-like"/>
    <property type="match status" value="1"/>
</dbReference>
<dbReference type="SUPFAM" id="SSF51306">
    <property type="entry name" value="LexA/Signal peptidase"/>
    <property type="match status" value="1"/>
</dbReference>
<keyword evidence="3" id="KW-0804">Transcription</keyword>
<dbReference type="Gene3D" id="1.10.260.40">
    <property type="entry name" value="lambda repressor-like DNA-binding domains"/>
    <property type="match status" value="1"/>
</dbReference>
<evidence type="ECO:0000256" key="2">
    <source>
        <dbReference type="ARBA" id="ARBA00023125"/>
    </source>
</evidence>
<organism evidence="5 6">
    <name type="scientific">Hungatella hathewayi</name>
    <dbReference type="NCBI Taxonomy" id="154046"/>
    <lineage>
        <taxon>Bacteria</taxon>
        <taxon>Bacillati</taxon>
        <taxon>Bacillota</taxon>
        <taxon>Clostridia</taxon>
        <taxon>Lachnospirales</taxon>
        <taxon>Lachnospiraceae</taxon>
        <taxon>Hungatella</taxon>
    </lineage>
</organism>
<comment type="caution">
    <text evidence="5">The sequence shown here is derived from an EMBL/GenBank/DDBJ whole genome shotgun (WGS) entry which is preliminary data.</text>
</comment>
<dbReference type="InterPro" id="IPR010982">
    <property type="entry name" value="Lambda_DNA-bd_dom_sf"/>
</dbReference>
<dbReference type="InterPro" id="IPR001387">
    <property type="entry name" value="Cro/C1-type_HTH"/>
</dbReference>
<dbReference type="Gene3D" id="2.10.109.10">
    <property type="entry name" value="Umud Fragment, subunit A"/>
    <property type="match status" value="1"/>
</dbReference>
<dbReference type="PANTHER" id="PTHR40661:SF1">
    <property type="entry name" value="HTH CRO_C1-TYPE DOMAIN-CONTAINING PROTEIN"/>
    <property type="match status" value="1"/>
</dbReference>
<dbReference type="PROSITE" id="PS50943">
    <property type="entry name" value="HTH_CROC1"/>
    <property type="match status" value="1"/>
</dbReference>
<dbReference type="SUPFAM" id="SSF47413">
    <property type="entry name" value="lambda repressor-like DNA-binding domains"/>
    <property type="match status" value="1"/>
</dbReference>
<dbReference type="CDD" id="cd00093">
    <property type="entry name" value="HTH_XRE"/>
    <property type="match status" value="1"/>
</dbReference>
<dbReference type="EMBL" id="QVIA01000054">
    <property type="protein sequence ID" value="RGC22799.1"/>
    <property type="molecule type" value="Genomic_DNA"/>
</dbReference>
<keyword evidence="1" id="KW-0805">Transcription regulation</keyword>
<dbReference type="InterPro" id="IPR039418">
    <property type="entry name" value="LexA-like"/>
</dbReference>
<gene>
    <name evidence="5" type="ORF">DWX41_22780</name>
</gene>
<dbReference type="GO" id="GO:0003677">
    <property type="term" value="F:DNA binding"/>
    <property type="evidence" value="ECO:0007669"/>
    <property type="project" value="UniProtKB-KW"/>
</dbReference>
<evidence type="ECO:0000256" key="3">
    <source>
        <dbReference type="ARBA" id="ARBA00023163"/>
    </source>
</evidence>
<accession>A0A3E2WBI2</accession>
<dbReference type="Pfam" id="PF00717">
    <property type="entry name" value="Peptidase_S24"/>
    <property type="match status" value="1"/>
</dbReference>